<evidence type="ECO:0000313" key="2">
    <source>
        <dbReference type="EMBL" id="PIT38683.1"/>
    </source>
</evidence>
<gene>
    <name evidence="2" type="ORF">BHC54_09210</name>
</gene>
<organism evidence="2 3">
    <name type="scientific">Snodgrassella alvi</name>
    <dbReference type="NCBI Taxonomy" id="1196083"/>
    <lineage>
        <taxon>Bacteria</taxon>
        <taxon>Pseudomonadati</taxon>
        <taxon>Pseudomonadota</taxon>
        <taxon>Betaproteobacteria</taxon>
        <taxon>Neisseriales</taxon>
        <taxon>Neisseriaceae</taxon>
        <taxon>Snodgrassella</taxon>
    </lineage>
</organism>
<keyword evidence="3" id="KW-1185">Reference proteome</keyword>
<accession>A0A2N9X680</accession>
<feature type="region of interest" description="Disordered" evidence="1">
    <location>
        <begin position="213"/>
        <end position="237"/>
    </location>
</feature>
<name>A0A2N9X680_9NEIS</name>
<dbReference type="Pfam" id="PF18946">
    <property type="entry name" value="Apex"/>
    <property type="match status" value="1"/>
</dbReference>
<evidence type="ECO:0000313" key="3">
    <source>
        <dbReference type="Proteomes" id="UP000230202"/>
    </source>
</evidence>
<dbReference type="InterPro" id="IPR044033">
    <property type="entry name" value="GpV-like_apex"/>
</dbReference>
<dbReference type="AlphaFoldDB" id="A0A2N9X680"/>
<feature type="compositionally biased region" description="Gly residues" evidence="1">
    <location>
        <begin position="226"/>
        <end position="237"/>
    </location>
</feature>
<comment type="caution">
    <text evidence="2">The sequence shown here is derived from an EMBL/GenBank/DDBJ whole genome shotgun (WGS) entry which is preliminary data.</text>
</comment>
<proteinExistence type="predicted"/>
<sequence>MPQSFDNNSPLSHHNINHSLGGAAEFNTLITNLMSKMQTITLVKVVAVSGGGIAPVGTVDVMPMVQMLDGADNVYSAGRIFSVPYFRLQGGANAIICDPVVGDIGLCAFASRDISIVKRNKAESAPGSRRQYDWNDGLYIGGFLNGVPQQYIGFSNGGIVIHSPTSITLEAPAINLQASSVTTKTGSFAVNASKTAQFTGGAGISSDGDVQAGSVSLKNHTHNGVVTGGGNTGKPNS</sequence>
<dbReference type="RefSeq" id="WP_100152564.1">
    <property type="nucleotide sequence ID" value="NZ_MEIL01000029.1"/>
</dbReference>
<evidence type="ECO:0000256" key="1">
    <source>
        <dbReference type="SAM" id="MobiDB-lite"/>
    </source>
</evidence>
<dbReference type="EMBL" id="MEIL01000029">
    <property type="protein sequence ID" value="PIT38683.1"/>
    <property type="molecule type" value="Genomic_DNA"/>
</dbReference>
<dbReference type="Gene3D" id="2.40.50.230">
    <property type="entry name" value="Gp5 N-terminal domain"/>
    <property type="match status" value="1"/>
</dbReference>
<reference evidence="2" key="1">
    <citation type="journal article" date="2017" name="MBio">
        <title>Type VI secretion-mediated competition in the bee gut microbiome.</title>
        <authorList>
            <person name="Steele M.I."/>
            <person name="Kwong W.K."/>
            <person name="Powell J.E."/>
            <person name="Whiteley M."/>
            <person name="Moran N.A."/>
        </authorList>
    </citation>
    <scope>NUCLEOTIDE SEQUENCE [LARGE SCALE GENOMIC DNA]</scope>
    <source>
        <strain evidence="2">WkB273</strain>
    </source>
</reference>
<dbReference type="InterPro" id="IPR037026">
    <property type="entry name" value="Vgr_OB-fold_dom_sf"/>
</dbReference>
<protein>
    <submittedName>
        <fullName evidence="2">Phage baseplate protein</fullName>
    </submittedName>
</protein>
<dbReference type="Proteomes" id="UP000230202">
    <property type="component" value="Unassembled WGS sequence"/>
</dbReference>